<dbReference type="GO" id="GO:0070733">
    <property type="term" value="F:AMPylase activity"/>
    <property type="evidence" value="ECO:0007669"/>
    <property type="project" value="UniProtKB-EC"/>
</dbReference>
<organism evidence="14 15">
    <name type="scientific">Methanocalculus chunghsingensis</name>
    <dbReference type="NCBI Taxonomy" id="156457"/>
    <lineage>
        <taxon>Archaea</taxon>
        <taxon>Methanobacteriati</taxon>
        <taxon>Methanobacteriota</taxon>
        <taxon>Stenosarchaea group</taxon>
        <taxon>Methanomicrobia</taxon>
        <taxon>Methanomicrobiales</taxon>
        <taxon>Methanocalculaceae</taxon>
        <taxon>Methanocalculus</taxon>
    </lineage>
</organism>
<evidence type="ECO:0000313" key="14">
    <source>
        <dbReference type="EMBL" id="MBR1369796.1"/>
    </source>
</evidence>
<keyword evidence="4" id="KW-0548">Nucleotidyltransferase</keyword>
<keyword evidence="3" id="KW-0808">Transferase</keyword>
<sequence>MLGNRQKNDPMIRQLEAVLPHLKKRFGVARIGCFGSVIRGEDRPDSDIDLLVEFAPGETTFLNFMELVYFLEDLLGRNVDLVTEQGLSKYIRHTVEKEVVWCDERN</sequence>
<keyword evidence="6" id="KW-0547">Nucleotide-binding</keyword>
<evidence type="ECO:0000256" key="6">
    <source>
        <dbReference type="ARBA" id="ARBA00022741"/>
    </source>
</evidence>
<evidence type="ECO:0000256" key="1">
    <source>
        <dbReference type="ARBA" id="ARBA00001946"/>
    </source>
</evidence>
<evidence type="ECO:0000256" key="9">
    <source>
        <dbReference type="ARBA" id="ARBA00034531"/>
    </source>
</evidence>
<dbReference type="SUPFAM" id="SSF81301">
    <property type="entry name" value="Nucleotidyltransferase"/>
    <property type="match status" value="1"/>
</dbReference>
<comment type="catalytic activity">
    <reaction evidence="11">
        <text>O-(5'-adenylyl)-L-tyrosyl-[protein] + ATP = O-[5'-(adenylyl-(5'-&gt;3')-adenylyl)]-L-tyrosyl-[protein] + diphosphate</text>
        <dbReference type="Rhea" id="RHEA:66528"/>
        <dbReference type="Rhea" id="RHEA-COMP:13846"/>
        <dbReference type="Rhea" id="RHEA-COMP:17046"/>
        <dbReference type="ChEBI" id="CHEBI:30616"/>
        <dbReference type="ChEBI" id="CHEBI:33019"/>
        <dbReference type="ChEBI" id="CHEBI:83624"/>
        <dbReference type="ChEBI" id="CHEBI:167160"/>
    </reaction>
</comment>
<evidence type="ECO:0000256" key="3">
    <source>
        <dbReference type="ARBA" id="ARBA00022679"/>
    </source>
</evidence>
<keyword evidence="8" id="KW-0460">Magnesium</keyword>
<dbReference type="OrthoDB" id="61846at2157"/>
<dbReference type="Proteomes" id="UP000730161">
    <property type="component" value="Unassembled WGS sequence"/>
</dbReference>
<dbReference type="CDD" id="cd05403">
    <property type="entry name" value="NT_KNTase_like"/>
    <property type="match status" value="1"/>
</dbReference>
<protein>
    <recommendedName>
        <fullName evidence="9">protein adenylyltransferase</fullName>
        <ecNumber evidence="9">2.7.7.108</ecNumber>
    </recommendedName>
</protein>
<dbReference type="EMBL" id="JWHL01000020">
    <property type="protein sequence ID" value="MBR1369796.1"/>
    <property type="molecule type" value="Genomic_DNA"/>
</dbReference>
<keyword evidence="2" id="KW-1277">Toxin-antitoxin system</keyword>
<evidence type="ECO:0000256" key="4">
    <source>
        <dbReference type="ARBA" id="ARBA00022695"/>
    </source>
</evidence>
<dbReference type="InterPro" id="IPR002934">
    <property type="entry name" value="Polymerase_NTP_transf_dom"/>
</dbReference>
<dbReference type="GO" id="GO:0046872">
    <property type="term" value="F:metal ion binding"/>
    <property type="evidence" value="ECO:0007669"/>
    <property type="project" value="UniProtKB-KW"/>
</dbReference>
<evidence type="ECO:0000256" key="7">
    <source>
        <dbReference type="ARBA" id="ARBA00022840"/>
    </source>
</evidence>
<evidence type="ECO:0000256" key="10">
    <source>
        <dbReference type="ARBA" id="ARBA00038276"/>
    </source>
</evidence>
<dbReference type="InterPro" id="IPR052038">
    <property type="entry name" value="Type-VII_TA_antitoxin"/>
</dbReference>
<evidence type="ECO:0000256" key="11">
    <source>
        <dbReference type="ARBA" id="ARBA00047518"/>
    </source>
</evidence>
<keyword evidence="15" id="KW-1185">Reference proteome</keyword>
<dbReference type="Gene3D" id="3.30.460.10">
    <property type="entry name" value="Beta Polymerase, domain 2"/>
    <property type="match status" value="1"/>
</dbReference>
<keyword evidence="7" id="KW-0067">ATP-binding</keyword>
<dbReference type="InterPro" id="IPR043519">
    <property type="entry name" value="NT_sf"/>
</dbReference>
<dbReference type="GO" id="GO:0005524">
    <property type="term" value="F:ATP binding"/>
    <property type="evidence" value="ECO:0007669"/>
    <property type="project" value="UniProtKB-KW"/>
</dbReference>
<evidence type="ECO:0000313" key="15">
    <source>
        <dbReference type="Proteomes" id="UP000730161"/>
    </source>
</evidence>
<dbReference type="AlphaFoldDB" id="A0A8J7W7F4"/>
<reference evidence="14" key="1">
    <citation type="submission" date="2014-12" db="EMBL/GenBank/DDBJ databases">
        <authorList>
            <person name="Huang H.-H."/>
            <person name="Chen S.-C."/>
            <person name="Lai M.-C."/>
        </authorList>
    </citation>
    <scope>NUCLEOTIDE SEQUENCE</scope>
    <source>
        <strain evidence="14">K1F9705b</strain>
    </source>
</reference>
<evidence type="ECO:0000256" key="5">
    <source>
        <dbReference type="ARBA" id="ARBA00022723"/>
    </source>
</evidence>
<comment type="caution">
    <text evidence="14">The sequence shown here is derived from an EMBL/GenBank/DDBJ whole genome shotgun (WGS) entry which is preliminary data.</text>
</comment>
<comment type="similarity">
    <text evidence="10">Belongs to the MntA antitoxin family.</text>
</comment>
<dbReference type="PANTHER" id="PTHR33571:SF12">
    <property type="entry name" value="BSL3053 PROTEIN"/>
    <property type="match status" value="1"/>
</dbReference>
<evidence type="ECO:0000256" key="2">
    <source>
        <dbReference type="ARBA" id="ARBA00022649"/>
    </source>
</evidence>
<feature type="domain" description="Polymerase nucleotidyl transferase" evidence="13">
    <location>
        <begin position="18"/>
        <end position="102"/>
    </location>
</feature>
<evidence type="ECO:0000256" key="12">
    <source>
        <dbReference type="ARBA" id="ARBA00048696"/>
    </source>
</evidence>
<name>A0A8J7W7F4_9EURY</name>
<keyword evidence="5" id="KW-0479">Metal-binding</keyword>
<proteinExistence type="inferred from homology"/>
<comment type="cofactor">
    <cofactor evidence="1">
        <name>Mg(2+)</name>
        <dbReference type="ChEBI" id="CHEBI:18420"/>
    </cofactor>
</comment>
<evidence type="ECO:0000259" key="13">
    <source>
        <dbReference type="Pfam" id="PF01909"/>
    </source>
</evidence>
<dbReference type="PANTHER" id="PTHR33571">
    <property type="entry name" value="SSL8005 PROTEIN"/>
    <property type="match status" value="1"/>
</dbReference>
<evidence type="ECO:0000256" key="8">
    <source>
        <dbReference type="ARBA" id="ARBA00022842"/>
    </source>
</evidence>
<gene>
    <name evidence="14" type="ORF">RJ53_10045</name>
</gene>
<dbReference type="Pfam" id="PF01909">
    <property type="entry name" value="NTP_transf_2"/>
    <property type="match status" value="1"/>
</dbReference>
<comment type="catalytic activity">
    <reaction evidence="12">
        <text>L-tyrosyl-[protein] + ATP = O-(5'-adenylyl)-L-tyrosyl-[protein] + diphosphate</text>
        <dbReference type="Rhea" id="RHEA:54288"/>
        <dbReference type="Rhea" id="RHEA-COMP:10136"/>
        <dbReference type="Rhea" id="RHEA-COMP:13846"/>
        <dbReference type="ChEBI" id="CHEBI:30616"/>
        <dbReference type="ChEBI" id="CHEBI:33019"/>
        <dbReference type="ChEBI" id="CHEBI:46858"/>
        <dbReference type="ChEBI" id="CHEBI:83624"/>
        <dbReference type="EC" id="2.7.7.108"/>
    </reaction>
</comment>
<accession>A0A8J7W7F4</accession>
<dbReference type="EC" id="2.7.7.108" evidence="9"/>